<dbReference type="Proteomes" id="UP000050277">
    <property type="component" value="Unassembled WGS sequence"/>
</dbReference>
<organism evidence="1 2">
    <name type="scientific">Herpetosiphon geysericola</name>
    <dbReference type="NCBI Taxonomy" id="70996"/>
    <lineage>
        <taxon>Bacteria</taxon>
        <taxon>Bacillati</taxon>
        <taxon>Chloroflexota</taxon>
        <taxon>Chloroflexia</taxon>
        <taxon>Herpetosiphonales</taxon>
        <taxon>Herpetosiphonaceae</taxon>
        <taxon>Herpetosiphon</taxon>
    </lineage>
</organism>
<accession>A0A0P6YS68</accession>
<dbReference type="STRING" id="70996.SE18_14865"/>
<protein>
    <submittedName>
        <fullName evidence="1">Uncharacterized protein</fullName>
    </submittedName>
</protein>
<proteinExistence type="predicted"/>
<dbReference type="AlphaFoldDB" id="A0A0P6YS68"/>
<reference evidence="1 2" key="1">
    <citation type="submission" date="2015-07" db="EMBL/GenBank/DDBJ databases">
        <title>Whole genome sequence of Herpetosiphon geysericola DSM 7119.</title>
        <authorList>
            <person name="Hemp J."/>
            <person name="Ward L.M."/>
            <person name="Pace L.A."/>
            <person name="Fischer W.W."/>
        </authorList>
    </citation>
    <scope>NUCLEOTIDE SEQUENCE [LARGE SCALE GENOMIC DNA]</scope>
    <source>
        <strain evidence="1 2">DSM 7119</strain>
    </source>
</reference>
<comment type="caution">
    <text evidence="1">The sequence shown here is derived from an EMBL/GenBank/DDBJ whole genome shotgun (WGS) entry which is preliminary data.</text>
</comment>
<dbReference type="OrthoDB" id="9958916at2"/>
<gene>
    <name evidence="1" type="ORF">SE18_14865</name>
</gene>
<evidence type="ECO:0000313" key="1">
    <source>
        <dbReference type="EMBL" id="KPL86137.1"/>
    </source>
</evidence>
<evidence type="ECO:0000313" key="2">
    <source>
        <dbReference type="Proteomes" id="UP000050277"/>
    </source>
</evidence>
<dbReference type="RefSeq" id="WP_054535240.1">
    <property type="nucleotide sequence ID" value="NZ_LGKP01000022.1"/>
</dbReference>
<keyword evidence="2" id="KW-1185">Reference proteome</keyword>
<name>A0A0P6YS68_9CHLR</name>
<dbReference type="EMBL" id="LGKP01000022">
    <property type="protein sequence ID" value="KPL86137.1"/>
    <property type="molecule type" value="Genomic_DNA"/>
</dbReference>
<sequence>MTAWIHTSDGEFENLGDAIEAYGERQRKADQAERRAAFHAAKSDPKVRAWIEVAEREEALRTAARTLCPQKKPTA</sequence>